<organism evidence="1 2">
    <name type="scientific">Mycolicibacterium goodii</name>
    <name type="common">Mycobacterium goodii</name>
    <dbReference type="NCBI Taxonomy" id="134601"/>
    <lineage>
        <taxon>Bacteria</taxon>
        <taxon>Bacillati</taxon>
        <taxon>Actinomycetota</taxon>
        <taxon>Actinomycetes</taxon>
        <taxon>Mycobacteriales</taxon>
        <taxon>Mycobacteriaceae</taxon>
        <taxon>Mycolicibacterium</taxon>
    </lineage>
</organism>
<proteinExistence type="predicted"/>
<dbReference type="EMBL" id="CP012150">
    <property type="protein sequence ID" value="AKS36641.1"/>
    <property type="molecule type" value="Genomic_DNA"/>
</dbReference>
<accession>A0A0K0XGX6</accession>
<evidence type="ECO:0000313" key="2">
    <source>
        <dbReference type="Proteomes" id="UP000062255"/>
    </source>
</evidence>
<name>A0A0K0XGX6_MYCGD</name>
<dbReference type="AlphaFoldDB" id="A0A0K0XGX6"/>
<protein>
    <submittedName>
        <fullName evidence="1">Uncharacterized protein</fullName>
    </submittedName>
</protein>
<sequence length="160" mass="18230">MSKLALPIIQLHRSERHLAHALRAIAARHHSDQDICHIAGDLAGWCDEHVELLARHGRRYRVRLPAGPRRIHARRWLQEKLSDALRTRPEPALLLLADLRRVHRIAAGVSLDWELLAQGAQATKDHDLLALTQQCHPQSLRQMRWANAMLKELSPQALAV</sequence>
<dbReference type="Proteomes" id="UP000062255">
    <property type="component" value="Chromosome"/>
</dbReference>
<dbReference type="OrthoDB" id="669978at2"/>
<dbReference type="STRING" id="134601.AFA91_25385"/>
<reference evidence="1 2" key="1">
    <citation type="submission" date="2015-07" db="EMBL/GenBank/DDBJ databases">
        <title>Complete genome sequence of Mycobacterium goodii X7B, a facultative thermophilic biodesulfurizing bacterium.</title>
        <authorList>
            <person name="Yu B."/>
            <person name="Li F."/>
            <person name="Xu P."/>
        </authorList>
    </citation>
    <scope>NUCLEOTIDE SEQUENCE [LARGE SCALE GENOMIC DNA]</scope>
    <source>
        <strain evidence="1 2">X7B</strain>
    </source>
</reference>
<evidence type="ECO:0000313" key="1">
    <source>
        <dbReference type="EMBL" id="AKS36641.1"/>
    </source>
</evidence>
<dbReference type="KEGG" id="mgo:AFA91_25385"/>
<dbReference type="PATRIC" id="fig|134601.6.peg.5247"/>
<dbReference type="RefSeq" id="WP_049749033.1">
    <property type="nucleotide sequence ID" value="NZ_CP012150.1"/>
</dbReference>
<gene>
    <name evidence="1" type="ORF">AFA91_25385</name>
</gene>